<dbReference type="GO" id="GO:0003964">
    <property type="term" value="F:RNA-directed DNA polymerase activity"/>
    <property type="evidence" value="ECO:0007669"/>
    <property type="project" value="UniProtKB-KW"/>
</dbReference>
<dbReference type="Proteomes" id="UP001151532">
    <property type="component" value="Chromosome 11"/>
</dbReference>
<evidence type="ECO:0000313" key="2">
    <source>
        <dbReference type="Proteomes" id="UP001151532"/>
    </source>
</evidence>
<dbReference type="PANTHER" id="PTHR46890">
    <property type="entry name" value="NON-LTR RETROLELEMENT REVERSE TRANSCRIPTASE-LIKE PROTEIN-RELATED"/>
    <property type="match status" value="1"/>
</dbReference>
<reference evidence="1" key="1">
    <citation type="submission" date="2022-11" db="EMBL/GenBank/DDBJ databases">
        <authorList>
            <person name="Hyden B.L."/>
            <person name="Feng K."/>
            <person name="Yates T."/>
            <person name="Jawdy S."/>
            <person name="Smart L.B."/>
            <person name="Muchero W."/>
        </authorList>
    </citation>
    <scope>NUCLEOTIDE SEQUENCE</scope>
    <source>
        <tissue evidence="1">Shoot tip</tissue>
    </source>
</reference>
<dbReference type="AlphaFoldDB" id="A0A9Q0WPT3"/>
<accession>A0A9Q0WPT3</accession>
<keyword evidence="1" id="KW-0695">RNA-directed DNA polymerase</keyword>
<organism evidence="1 2">
    <name type="scientific">Salix purpurea</name>
    <name type="common">Purple osier willow</name>
    <dbReference type="NCBI Taxonomy" id="77065"/>
    <lineage>
        <taxon>Eukaryota</taxon>
        <taxon>Viridiplantae</taxon>
        <taxon>Streptophyta</taxon>
        <taxon>Embryophyta</taxon>
        <taxon>Tracheophyta</taxon>
        <taxon>Spermatophyta</taxon>
        <taxon>Magnoliopsida</taxon>
        <taxon>eudicotyledons</taxon>
        <taxon>Gunneridae</taxon>
        <taxon>Pentapetalae</taxon>
        <taxon>rosids</taxon>
        <taxon>fabids</taxon>
        <taxon>Malpighiales</taxon>
        <taxon>Salicaceae</taxon>
        <taxon>Saliceae</taxon>
        <taxon>Salix</taxon>
    </lineage>
</organism>
<dbReference type="EMBL" id="JAPFFK010000003">
    <property type="protein sequence ID" value="KAJ6769540.1"/>
    <property type="molecule type" value="Genomic_DNA"/>
</dbReference>
<dbReference type="PANTHER" id="PTHR46890:SF48">
    <property type="entry name" value="RNA-DIRECTED DNA POLYMERASE"/>
    <property type="match status" value="1"/>
</dbReference>
<keyword evidence="2" id="KW-1185">Reference proteome</keyword>
<comment type="caution">
    <text evidence="1">The sequence shown here is derived from an EMBL/GenBank/DDBJ whole genome shotgun (WGS) entry which is preliminary data.</text>
</comment>
<dbReference type="OrthoDB" id="850069at2759"/>
<keyword evidence="1" id="KW-0548">Nucleotidyltransferase</keyword>
<protein>
    <submittedName>
        <fullName evidence="1">REVERSE TRANSCRIPTASE ZINC-BINDING DOMAIN-CONTAINING PROTEIN-RELATED-RELATED</fullName>
    </submittedName>
</protein>
<evidence type="ECO:0000313" key="1">
    <source>
        <dbReference type="EMBL" id="KAJ6769540.1"/>
    </source>
</evidence>
<dbReference type="InterPro" id="IPR052343">
    <property type="entry name" value="Retrotransposon-Effector_Assoc"/>
</dbReference>
<name>A0A9Q0WPT3_SALPP</name>
<reference evidence="1" key="2">
    <citation type="journal article" date="2023" name="Int. J. Mol. Sci.">
        <title>De Novo Assembly and Annotation of 11 Diverse Shrub Willow (Salix) Genomes Reveals Novel Gene Organization in Sex-Linked Regions.</title>
        <authorList>
            <person name="Hyden B."/>
            <person name="Feng K."/>
            <person name="Yates T.B."/>
            <person name="Jawdy S."/>
            <person name="Cereghino C."/>
            <person name="Smart L.B."/>
            <person name="Muchero W."/>
        </authorList>
    </citation>
    <scope>NUCLEOTIDE SEQUENCE</scope>
    <source>
        <tissue evidence="1">Shoot tip</tissue>
    </source>
</reference>
<gene>
    <name evidence="1" type="ORF">OIU79_020398</name>
</gene>
<sequence>MEIAKKVYSVDKRFRSSSSNLDFHKPLPSSSSALEDPFSMEKVKIISKVFANRLKVVLPEVIWSYQNTFIKGRQILDSVLIANEEYIEEDTECMGSGSRFRAWIRLSVLVNWHPTEDFAMEKGLRQGDSLSPFVFTIAAEGFSKMLERGCSMGLTEGISHGLKVNFFKSSISRVGMEKEVIYSTAFNLRCKMEDLPLKYIWDCRLANHPLGLQHGLQLINKISCPETCSLRL</sequence>
<keyword evidence="1" id="KW-0808">Transferase</keyword>
<proteinExistence type="predicted"/>